<comment type="similarity">
    <text evidence="2">Belongs to the Mediator complex subunit 27 family.</text>
</comment>
<dbReference type="InterPro" id="IPR021627">
    <property type="entry name" value="Mediator_Med27"/>
</dbReference>
<dbReference type="EMBL" id="KZ269983">
    <property type="protein sequence ID" value="OZC10883.1"/>
    <property type="molecule type" value="Genomic_DNA"/>
</dbReference>
<evidence type="ECO:0000256" key="1">
    <source>
        <dbReference type="ARBA" id="ARBA00004123"/>
    </source>
</evidence>
<evidence type="ECO:0000256" key="6">
    <source>
        <dbReference type="SAM" id="MobiDB-lite"/>
    </source>
</evidence>
<comment type="subcellular location">
    <subcellularLocation>
        <location evidence="1">Nucleus</location>
    </subcellularLocation>
</comment>
<dbReference type="Pfam" id="PF11571">
    <property type="entry name" value="Med27"/>
    <property type="match status" value="1"/>
</dbReference>
<evidence type="ECO:0000256" key="3">
    <source>
        <dbReference type="ARBA" id="ARBA00023015"/>
    </source>
</evidence>
<name>A0A238C060_9BILA</name>
<accession>A0A238C060</accession>
<organism evidence="7 8">
    <name type="scientific">Onchocerca flexuosa</name>
    <dbReference type="NCBI Taxonomy" id="387005"/>
    <lineage>
        <taxon>Eukaryota</taxon>
        <taxon>Metazoa</taxon>
        <taxon>Ecdysozoa</taxon>
        <taxon>Nematoda</taxon>
        <taxon>Chromadorea</taxon>
        <taxon>Rhabditida</taxon>
        <taxon>Spirurina</taxon>
        <taxon>Spiruromorpha</taxon>
        <taxon>Filarioidea</taxon>
        <taxon>Onchocercidae</taxon>
        <taxon>Onchocerca</taxon>
    </lineage>
</organism>
<dbReference type="AlphaFoldDB" id="A0A238C060"/>
<dbReference type="GO" id="GO:0016592">
    <property type="term" value="C:mediator complex"/>
    <property type="evidence" value="ECO:0007669"/>
    <property type="project" value="InterPro"/>
</dbReference>
<evidence type="ECO:0000313" key="7">
    <source>
        <dbReference type="EMBL" id="OZC10883.1"/>
    </source>
</evidence>
<sequence>MDISDWAKPEVVQLLEQYIQEPAGSIEELQKLIQQIAGKNLTVSKLRHHLQQFQKETAVYKQHSKDVIFNENETSTNEIKQCDNSRGAAAENRVSVEVTQTDITNFEQGMAGEITTSKQEKISNSREHMDHVDNAEAVSIRTRTFRKKKRVSARRKQELRMLRSYRSRRRKKMKNESSITTIIDRKKNSKATTDDERVKQEAEEQEMNSLVKAAGTTVPSTELTPLILSKPRVILRRTTLIRTRCIISATKPTIPVSDSAVVTSYSQQIPDWNVHENDDVTEPTIPDSNTAAVTSFSQGIFGWNVPGNHGNDAVTSFWQPLTYSSIGLESDPTGRAGRVKFYFVIAFIEWEREEKEDLGKVFTSGRQILDLGGTGRDRVHIVSSYSSGNEMQGNLSSQQFQSLTTHLDHCLNALRLLRNEVTSVHRRIMENNWESDPADGEKTLEEKLDFINQIYDNLESHAKQLPLSTPMTVQMERLSRFLHDGQIDPHTSELYDKALEASTWMETNNQLLQMYAEFLRTVVGNRRRSIMTDRPISYSNYGPNSSPQSIFEQTLTVVLKDPNIKKIGLVGRYLEKSTLSALVEFKFGQVIDKQYVCLLKMLMVVNSGLPEFVQMIAPHEEWSYLDVGSGQVDIHKESRYLVYRKMSVQANIHLMQTIMPCIDIRNAHTLSYVLNLFAKFSGVFDIKCRVCKKIMKDYLPPLMFDLRCPKNALHESCR</sequence>
<dbReference type="OrthoDB" id="5864140at2759"/>
<proteinExistence type="inferred from homology"/>
<evidence type="ECO:0000313" key="8">
    <source>
        <dbReference type="Proteomes" id="UP000242913"/>
    </source>
</evidence>
<feature type="region of interest" description="Disordered" evidence="6">
    <location>
        <begin position="168"/>
        <end position="196"/>
    </location>
</feature>
<gene>
    <name evidence="7" type="ORF">X798_02027</name>
</gene>
<keyword evidence="5" id="KW-0539">Nucleus</keyword>
<keyword evidence="8" id="KW-1185">Reference proteome</keyword>
<evidence type="ECO:0000256" key="4">
    <source>
        <dbReference type="ARBA" id="ARBA00023163"/>
    </source>
</evidence>
<keyword evidence="4" id="KW-0804">Transcription</keyword>
<dbReference type="Proteomes" id="UP000242913">
    <property type="component" value="Unassembled WGS sequence"/>
</dbReference>
<protein>
    <submittedName>
        <fullName evidence="7">Uncharacterized protein</fullName>
    </submittedName>
</protein>
<evidence type="ECO:0000256" key="2">
    <source>
        <dbReference type="ARBA" id="ARBA00008048"/>
    </source>
</evidence>
<keyword evidence="3" id="KW-0805">Transcription regulation</keyword>
<reference evidence="7 8" key="1">
    <citation type="submission" date="2015-12" db="EMBL/GenBank/DDBJ databases">
        <title>Draft genome of the nematode, Onchocerca flexuosa.</title>
        <authorList>
            <person name="Mitreva M."/>
        </authorList>
    </citation>
    <scope>NUCLEOTIDE SEQUENCE [LARGE SCALE GENOMIC DNA]</scope>
    <source>
        <strain evidence="7">Red Deer</strain>
    </source>
</reference>
<evidence type="ECO:0000256" key="5">
    <source>
        <dbReference type="ARBA" id="ARBA00023242"/>
    </source>
</evidence>